<dbReference type="OrthoDB" id="501439at2"/>
<proteinExistence type="predicted"/>
<evidence type="ECO:0000313" key="4">
    <source>
        <dbReference type="EMBL" id="QDV07478.1"/>
    </source>
</evidence>
<dbReference type="EMBL" id="CP036434">
    <property type="protein sequence ID" value="QDV07478.1"/>
    <property type="molecule type" value="Genomic_DNA"/>
</dbReference>
<feature type="region of interest" description="Disordered" evidence="1">
    <location>
        <begin position="1"/>
        <end position="21"/>
    </location>
</feature>
<dbReference type="InterPro" id="IPR019196">
    <property type="entry name" value="ABC_transp_unknown"/>
</dbReference>
<protein>
    <submittedName>
        <fullName evidence="4">ABC-type uncharacterized transport system</fullName>
    </submittedName>
</protein>
<evidence type="ECO:0000313" key="5">
    <source>
        <dbReference type="Proteomes" id="UP000320390"/>
    </source>
</evidence>
<dbReference type="Proteomes" id="UP000320390">
    <property type="component" value="Chromosome"/>
</dbReference>
<dbReference type="AlphaFoldDB" id="A0A518ETR4"/>
<reference evidence="4 5" key="1">
    <citation type="submission" date="2019-02" db="EMBL/GenBank/DDBJ databases">
        <title>Deep-cultivation of Planctomycetes and their phenomic and genomic characterization uncovers novel biology.</title>
        <authorList>
            <person name="Wiegand S."/>
            <person name="Jogler M."/>
            <person name="Boedeker C."/>
            <person name="Pinto D."/>
            <person name="Vollmers J."/>
            <person name="Rivas-Marin E."/>
            <person name="Kohn T."/>
            <person name="Peeters S.H."/>
            <person name="Heuer A."/>
            <person name="Rast P."/>
            <person name="Oberbeckmann S."/>
            <person name="Bunk B."/>
            <person name="Jeske O."/>
            <person name="Meyerdierks A."/>
            <person name="Storesund J.E."/>
            <person name="Kallscheuer N."/>
            <person name="Luecker S."/>
            <person name="Lage O.M."/>
            <person name="Pohl T."/>
            <person name="Merkel B.J."/>
            <person name="Hornburger P."/>
            <person name="Mueller R.-W."/>
            <person name="Bruemmer F."/>
            <person name="Labrenz M."/>
            <person name="Spormann A.M."/>
            <person name="Op den Camp H."/>
            <person name="Overmann J."/>
            <person name="Amann R."/>
            <person name="Jetten M.S.M."/>
            <person name="Mascher T."/>
            <person name="Medema M.H."/>
            <person name="Devos D.P."/>
            <person name="Kaster A.-K."/>
            <person name="Ovreas L."/>
            <person name="Rohde M."/>
            <person name="Galperin M.Y."/>
            <person name="Jogler C."/>
        </authorList>
    </citation>
    <scope>NUCLEOTIDE SEQUENCE [LARGE SCALE GENOMIC DNA]</scope>
    <source>
        <strain evidence="4 5">Poly30</strain>
    </source>
</reference>
<dbReference type="Pfam" id="PF09822">
    <property type="entry name" value="ABC_transp_aux"/>
    <property type="match status" value="1"/>
</dbReference>
<keyword evidence="5" id="KW-1185">Reference proteome</keyword>
<name>A0A518ETR4_9BACT</name>
<evidence type="ECO:0000256" key="1">
    <source>
        <dbReference type="SAM" id="MobiDB-lite"/>
    </source>
</evidence>
<keyword evidence="2" id="KW-1133">Transmembrane helix</keyword>
<evidence type="ECO:0000256" key="2">
    <source>
        <dbReference type="SAM" id="Phobius"/>
    </source>
</evidence>
<feature type="transmembrane region" description="Helical" evidence="2">
    <location>
        <begin position="515"/>
        <end position="533"/>
    </location>
</feature>
<organism evidence="4 5">
    <name type="scientific">Saltatorellus ferox</name>
    <dbReference type="NCBI Taxonomy" id="2528018"/>
    <lineage>
        <taxon>Bacteria</taxon>
        <taxon>Pseudomonadati</taxon>
        <taxon>Planctomycetota</taxon>
        <taxon>Planctomycetia</taxon>
        <taxon>Planctomycetia incertae sedis</taxon>
        <taxon>Saltatorellus</taxon>
    </lineage>
</organism>
<feature type="transmembrane region" description="Helical" evidence="2">
    <location>
        <begin position="33"/>
        <end position="54"/>
    </location>
</feature>
<keyword evidence="2" id="KW-0472">Membrane</keyword>
<feature type="domain" description="ABC-type uncharacterised transport system" evidence="3">
    <location>
        <begin position="252"/>
        <end position="430"/>
    </location>
</feature>
<accession>A0A518ETR4</accession>
<evidence type="ECO:0000259" key="3">
    <source>
        <dbReference type="Pfam" id="PF09822"/>
    </source>
</evidence>
<dbReference type="RefSeq" id="WP_145198540.1">
    <property type="nucleotide sequence ID" value="NZ_CP036434.1"/>
</dbReference>
<gene>
    <name evidence="4" type="ORF">Poly30_30040</name>
</gene>
<sequence length="553" mass="60953">MSGEDPNEAKGTAPTTRPRRVGSVGRLSRLGTALQLTLTVFLAVAAVVLLNWLVGRPGIRQRFDLTSTAKNTLATATLGLLERMEDEVLIEVLWRPEGGRRAELDAEVMYRTEKLLGMIATESGGQVDVKRVDTTDLIGWQQRQRELRLQGFENGLIVSRGERREFLPLDGALAQFQPFRMEGDRPVNPRIVSFNAEESIAEAILDVTRRQELHAYFTTGYGENDPFDVDGSEGLGLLVEELKQDGIVAHKWNMAEDGPLPEDCEVLVAIGPRSPWPEDMYAAIVQYAERGGRLVLAPPVDPLLLRASDMPDLFTHFGLDVSEGRVVHPYVDAQTGRVLQGVQQCEIHQLPPSLLTTHPILKPYVSAGRGLVVSFSHQVRIVQQPRAGVAQHLLQSQPQSWLDSVPVDMVFDAEVDGSFGRFPLAATVQMPPGEDAPSVSGLDAELETRIVALGSEMSLTNLDRQLNRDAGFARALFSWVTDQEHRIVVPPRDPDLRFLPRSADNDAFVTASRVAVFYLPGVTFLLGLIVWILRSRGSGRRRIGSSEAAPSKS</sequence>
<keyword evidence="2" id="KW-0812">Transmembrane</keyword>